<dbReference type="EMBL" id="AAGK01000006">
    <property type="protein sequence ID" value="EAN30727.1"/>
    <property type="molecule type" value="Genomic_DNA"/>
</dbReference>
<evidence type="ECO:0000256" key="2">
    <source>
        <dbReference type="SAM" id="SignalP"/>
    </source>
</evidence>
<dbReference type="GeneID" id="3499822"/>
<gene>
    <name evidence="3" type="ordered locus">TP03_0885</name>
</gene>
<dbReference type="AlphaFoldDB" id="Q4MYF5"/>
<protein>
    <recommendedName>
        <fullName evidence="5">Theileria-specific sub-telomeric protein, SVSP family</fullName>
    </recommendedName>
</protein>
<feature type="compositionally biased region" description="Acidic residues" evidence="1">
    <location>
        <begin position="253"/>
        <end position="263"/>
    </location>
</feature>
<sequence>MNKHIAYNFVLILIIIQCVKSQDNDPDQPDEEDEDNFEVLDLDKIIEQRISRFEDPRYQHYDYYQPELQEYPTQPETQPEQHDLYQSYDQYQPESQEYQPGDQYYPGYQQEHQQCQPEYQYYPGYQPEHQQYQPEQYGQYQPYETQIQTQEQQYYVPPTTQPATQAPQVTQESQTIIHSTQPTYQQHYGFYQPVQQTEQLEPEVIQVQQIDDEEKEKERQPRAQLLEKLKQKIQRPQSSQPGKRTRPQTTSGDQDEEEEDEEELVKVHPLISPKKSIHIKFFKRDSDGNLVEMTYCDYVIIYGDPNKTEYMFIVDLEQIECDDRIIYQHIDGTPYCVSLIHSKKTNVFVMTNSDGFTLVKKIRGKWTTTQEAIPDFVKMFTKNEEGKLIYLTKEKYTVTFTSNGSFRYDLNPDIKCYKIVVKDMIAWEKTEDDDGFPELIYVTPKFGVILKLNKYTKTFERRTRKYQFLFTKKNTKKGKYY</sequence>
<name>Q4MYF5_THEPA</name>
<proteinExistence type="predicted"/>
<dbReference type="VEuPathDB" id="PiroplasmaDB:TpMuguga_03g00872"/>
<reference evidence="3 4" key="1">
    <citation type="journal article" date="2005" name="Science">
        <title>Genome sequence of Theileria parva, a bovine pathogen that transforms lymphocytes.</title>
        <authorList>
            <person name="Gardner M.J."/>
            <person name="Bishop R."/>
            <person name="Shah T."/>
            <person name="de Villiers E.P."/>
            <person name="Carlton J.M."/>
            <person name="Hall N."/>
            <person name="Ren Q."/>
            <person name="Paulsen I.T."/>
            <person name="Pain A."/>
            <person name="Berriman M."/>
            <person name="Wilson R.J.M."/>
            <person name="Sato S."/>
            <person name="Ralph S.A."/>
            <person name="Mann D.J."/>
            <person name="Xiong Z."/>
            <person name="Shallom S.J."/>
            <person name="Weidman J."/>
            <person name="Jiang L."/>
            <person name="Lynn J."/>
            <person name="Weaver B."/>
            <person name="Shoaibi A."/>
            <person name="Domingo A.R."/>
            <person name="Wasawo D."/>
            <person name="Crabtree J."/>
            <person name="Wortman J.R."/>
            <person name="Haas B."/>
            <person name="Angiuoli S.V."/>
            <person name="Creasy T.H."/>
            <person name="Lu C."/>
            <person name="Suh B."/>
            <person name="Silva J.C."/>
            <person name="Utterback T.R."/>
            <person name="Feldblyum T.V."/>
            <person name="Pertea M."/>
            <person name="Allen J."/>
            <person name="Nierman W.C."/>
            <person name="Taracha E.L.N."/>
            <person name="Salzberg S.L."/>
            <person name="White O.R."/>
            <person name="Fitzhugh H.A."/>
            <person name="Morzaria S."/>
            <person name="Venter J.C."/>
            <person name="Fraser C.M."/>
            <person name="Nene V."/>
        </authorList>
    </citation>
    <scope>NUCLEOTIDE SEQUENCE [LARGE SCALE GENOMIC DNA]</scope>
    <source>
        <strain evidence="3 4">Muguga</strain>
    </source>
</reference>
<dbReference type="OMA" id="IAWEKTE"/>
<keyword evidence="2" id="KW-0732">Signal</keyword>
<evidence type="ECO:0000313" key="3">
    <source>
        <dbReference type="EMBL" id="EAN30727.1"/>
    </source>
</evidence>
<feature type="chain" id="PRO_5004240650" description="Theileria-specific sub-telomeric protein, SVSP family" evidence="2">
    <location>
        <begin position="22"/>
        <end position="481"/>
    </location>
</feature>
<organism evidence="3 4">
    <name type="scientific">Theileria parva</name>
    <name type="common">East coast fever infection agent</name>
    <dbReference type="NCBI Taxonomy" id="5875"/>
    <lineage>
        <taxon>Eukaryota</taxon>
        <taxon>Sar</taxon>
        <taxon>Alveolata</taxon>
        <taxon>Apicomplexa</taxon>
        <taxon>Aconoidasida</taxon>
        <taxon>Piroplasmida</taxon>
        <taxon>Theileriidae</taxon>
        <taxon>Theileria</taxon>
    </lineage>
</organism>
<dbReference type="eggNOG" id="ENOG502QU2K">
    <property type="taxonomic scope" value="Eukaryota"/>
</dbReference>
<feature type="compositionally biased region" description="Polar residues" evidence="1">
    <location>
        <begin position="234"/>
        <end position="252"/>
    </location>
</feature>
<feature type="signal peptide" evidence="2">
    <location>
        <begin position="1"/>
        <end position="21"/>
    </location>
</feature>
<dbReference type="InParanoid" id="Q4MYF5"/>
<accession>Q4MYF5</accession>
<evidence type="ECO:0000256" key="1">
    <source>
        <dbReference type="SAM" id="MobiDB-lite"/>
    </source>
</evidence>
<evidence type="ECO:0000313" key="4">
    <source>
        <dbReference type="Proteomes" id="UP000001949"/>
    </source>
</evidence>
<comment type="caution">
    <text evidence="3">The sequence shown here is derived from an EMBL/GenBank/DDBJ whole genome shotgun (WGS) entry which is preliminary data.</text>
</comment>
<dbReference type="VEuPathDB" id="PiroplasmaDB:TpMuguga_03g00885"/>
<dbReference type="Proteomes" id="UP000001949">
    <property type="component" value="Unassembled WGS sequence"/>
</dbReference>
<dbReference type="KEGG" id="tpv:TP03_0885"/>
<dbReference type="RefSeq" id="XP_763010.1">
    <property type="nucleotide sequence ID" value="XM_757917.1"/>
</dbReference>
<keyword evidence="4" id="KW-1185">Reference proteome</keyword>
<feature type="region of interest" description="Disordered" evidence="1">
    <location>
        <begin position="230"/>
        <end position="266"/>
    </location>
</feature>
<evidence type="ECO:0008006" key="5">
    <source>
        <dbReference type="Google" id="ProtNLM"/>
    </source>
</evidence>